<evidence type="ECO:0000256" key="5">
    <source>
        <dbReference type="ARBA" id="ARBA00023136"/>
    </source>
</evidence>
<feature type="domain" description="ABC3 transporter permease C-terminal" evidence="7">
    <location>
        <begin position="72"/>
        <end position="177"/>
    </location>
</feature>
<organism evidence="8">
    <name type="scientific">Clostridium tertium</name>
    <dbReference type="NCBI Taxonomy" id="1559"/>
    <lineage>
        <taxon>Bacteria</taxon>
        <taxon>Bacillati</taxon>
        <taxon>Bacillota</taxon>
        <taxon>Clostridia</taxon>
        <taxon>Eubacteriales</taxon>
        <taxon>Clostridiaceae</taxon>
        <taxon>Clostridium</taxon>
    </lineage>
</organism>
<accession>A0A6N2YUG3</accession>
<dbReference type="GO" id="GO:0051301">
    <property type="term" value="P:cell division"/>
    <property type="evidence" value="ECO:0007669"/>
    <property type="project" value="UniProtKB-KW"/>
</dbReference>
<sequence length="197" mass="22717">MRVSTLKDFFIDSIKSLKRKFPITIYSIISIAATIFIVGMFYLYISLINNNSNIIFKNNIEMVKPFKWFGGIVLIIIQPLSLFLILNSFKISIFTRRSQIRIMQLIGASDWFIRWPLIIEGIIIGIVGAIIGSIALFYAYSFIYRKVLAFESRIILVQPILIIKIMLWRFGVIGAFIGPLGNIIVLRKFLNRENLEC</sequence>
<dbReference type="AlphaFoldDB" id="A0A6N2YUG3"/>
<feature type="transmembrane region" description="Helical" evidence="6">
    <location>
        <begin position="160"/>
        <end position="185"/>
    </location>
</feature>
<keyword evidence="2" id="KW-1003">Cell membrane</keyword>
<proteinExistence type="predicted"/>
<keyword evidence="4 6" id="KW-1133">Transmembrane helix</keyword>
<evidence type="ECO:0000256" key="6">
    <source>
        <dbReference type="SAM" id="Phobius"/>
    </source>
</evidence>
<dbReference type="RefSeq" id="WP_156624616.1">
    <property type="nucleotide sequence ID" value="NZ_CACRTO010000005.1"/>
</dbReference>
<feature type="transmembrane region" description="Helical" evidence="6">
    <location>
        <begin position="68"/>
        <end position="94"/>
    </location>
</feature>
<reference evidence="8" key="1">
    <citation type="submission" date="2019-11" db="EMBL/GenBank/DDBJ databases">
        <authorList>
            <person name="Feng L."/>
        </authorList>
    </citation>
    <scope>NUCLEOTIDE SEQUENCE</scope>
    <source>
        <strain evidence="8">CTertiumLFYP3</strain>
    </source>
</reference>
<feature type="transmembrane region" description="Helical" evidence="6">
    <location>
        <begin position="115"/>
        <end position="140"/>
    </location>
</feature>
<dbReference type="InterPro" id="IPR003838">
    <property type="entry name" value="ABC3_permease_C"/>
</dbReference>
<keyword evidence="3 6" id="KW-0812">Transmembrane</keyword>
<dbReference type="Pfam" id="PF02687">
    <property type="entry name" value="FtsX"/>
    <property type="match status" value="1"/>
</dbReference>
<evidence type="ECO:0000313" key="8">
    <source>
        <dbReference type="EMBL" id="VYT70595.1"/>
    </source>
</evidence>
<gene>
    <name evidence="8" type="primary">ftsX_1</name>
    <name evidence="8" type="ORF">CTLFYP3_00485</name>
</gene>
<keyword evidence="5 6" id="KW-0472">Membrane</keyword>
<dbReference type="GO" id="GO:0005886">
    <property type="term" value="C:plasma membrane"/>
    <property type="evidence" value="ECO:0007669"/>
    <property type="project" value="UniProtKB-SubCell"/>
</dbReference>
<comment type="subcellular location">
    <subcellularLocation>
        <location evidence="1">Cell membrane</location>
        <topology evidence="1">Multi-pass membrane protein</topology>
    </subcellularLocation>
</comment>
<evidence type="ECO:0000256" key="2">
    <source>
        <dbReference type="ARBA" id="ARBA00022475"/>
    </source>
</evidence>
<name>A0A6N2YUG3_9CLOT</name>
<evidence type="ECO:0000256" key="1">
    <source>
        <dbReference type="ARBA" id="ARBA00004651"/>
    </source>
</evidence>
<keyword evidence="8" id="KW-0132">Cell division</keyword>
<dbReference type="EMBL" id="CACRTO010000005">
    <property type="protein sequence ID" value="VYT70595.1"/>
    <property type="molecule type" value="Genomic_DNA"/>
</dbReference>
<protein>
    <submittedName>
        <fullName evidence="8">Cell division protein FtsX</fullName>
    </submittedName>
</protein>
<dbReference type="InterPro" id="IPR004513">
    <property type="entry name" value="FtsX"/>
</dbReference>
<dbReference type="PANTHER" id="PTHR47755">
    <property type="entry name" value="CELL DIVISION PROTEIN FTSX"/>
    <property type="match status" value="1"/>
</dbReference>
<feature type="transmembrane region" description="Helical" evidence="6">
    <location>
        <begin position="21"/>
        <end position="48"/>
    </location>
</feature>
<dbReference type="PANTHER" id="PTHR47755:SF1">
    <property type="entry name" value="CELL DIVISION PROTEIN FTSX"/>
    <property type="match status" value="1"/>
</dbReference>
<evidence type="ECO:0000256" key="3">
    <source>
        <dbReference type="ARBA" id="ARBA00022692"/>
    </source>
</evidence>
<evidence type="ECO:0000256" key="4">
    <source>
        <dbReference type="ARBA" id="ARBA00022989"/>
    </source>
</evidence>
<keyword evidence="8" id="KW-0131">Cell cycle</keyword>
<evidence type="ECO:0000259" key="7">
    <source>
        <dbReference type="Pfam" id="PF02687"/>
    </source>
</evidence>